<dbReference type="AlphaFoldDB" id="A0A448YT69"/>
<dbReference type="InterPro" id="IPR002618">
    <property type="entry name" value="UDPGP_fam"/>
</dbReference>
<comment type="pathway">
    <text evidence="1">Nucleotide-sugar biosynthesis; UDP-N-acetyl-alpha-D-glucosamine biosynthesis; UDP-N-acetyl-alpha-D-glucosamine from N-acetyl-alpha-D-glucosamine 1-phosphate: step 1/1.</text>
</comment>
<dbReference type="PANTHER" id="PTHR11952">
    <property type="entry name" value="UDP- GLUCOSE PYROPHOSPHORYLASE"/>
    <property type="match status" value="1"/>
</dbReference>
<evidence type="ECO:0000313" key="7">
    <source>
        <dbReference type="EMBL" id="VEU24112.1"/>
    </source>
</evidence>
<dbReference type="STRING" id="13370.A0A448YT69"/>
<name>A0A448YT69_BRENA</name>
<organism evidence="7 8">
    <name type="scientific">Brettanomyces naardenensis</name>
    <name type="common">Yeast</name>
    <dbReference type="NCBI Taxonomy" id="13370"/>
    <lineage>
        <taxon>Eukaryota</taxon>
        <taxon>Fungi</taxon>
        <taxon>Dikarya</taxon>
        <taxon>Ascomycota</taxon>
        <taxon>Saccharomycotina</taxon>
        <taxon>Pichiomycetes</taxon>
        <taxon>Pichiales</taxon>
        <taxon>Pichiaceae</taxon>
        <taxon>Brettanomyces</taxon>
    </lineage>
</organism>
<dbReference type="InterPro" id="IPR029044">
    <property type="entry name" value="Nucleotide-diphossugar_trans"/>
</dbReference>
<evidence type="ECO:0000256" key="3">
    <source>
        <dbReference type="ARBA" id="ARBA00012457"/>
    </source>
</evidence>
<protein>
    <recommendedName>
        <fullName evidence="3">UDP-N-acetylglucosamine diphosphorylase</fullName>
        <ecNumber evidence="3">2.7.7.23</ecNumber>
    </recommendedName>
</protein>
<evidence type="ECO:0000313" key="8">
    <source>
        <dbReference type="Proteomes" id="UP000290900"/>
    </source>
</evidence>
<dbReference type="Pfam" id="PF01704">
    <property type="entry name" value="UDPGP"/>
    <property type="match status" value="1"/>
</dbReference>
<gene>
    <name evidence="7" type="ORF">BRENAR_LOCUS4840</name>
</gene>
<dbReference type="OrthoDB" id="532420at2759"/>
<evidence type="ECO:0000256" key="2">
    <source>
        <dbReference type="ARBA" id="ARBA00010401"/>
    </source>
</evidence>
<dbReference type="GO" id="GO:0003977">
    <property type="term" value="F:UDP-N-acetylglucosamine diphosphorylase activity"/>
    <property type="evidence" value="ECO:0007669"/>
    <property type="project" value="UniProtKB-EC"/>
</dbReference>
<keyword evidence="5" id="KW-0548">Nucleotidyltransferase</keyword>
<accession>A0A448YT69</accession>
<dbReference type="CDD" id="cd04193">
    <property type="entry name" value="UDPGlcNAc_PPase"/>
    <property type="match status" value="1"/>
</dbReference>
<dbReference type="EC" id="2.7.7.23" evidence="3"/>
<evidence type="ECO:0000256" key="4">
    <source>
        <dbReference type="ARBA" id="ARBA00022679"/>
    </source>
</evidence>
<evidence type="ECO:0000256" key="1">
    <source>
        <dbReference type="ARBA" id="ARBA00005208"/>
    </source>
</evidence>
<dbReference type="InParanoid" id="A0A448YT69"/>
<keyword evidence="8" id="KW-1185">Reference proteome</keyword>
<evidence type="ECO:0000256" key="6">
    <source>
        <dbReference type="ARBA" id="ARBA00048493"/>
    </source>
</evidence>
<comment type="catalytic activity">
    <reaction evidence="6">
        <text>N-acetyl-alpha-D-glucosamine 1-phosphate + UTP + H(+) = UDP-N-acetyl-alpha-D-glucosamine + diphosphate</text>
        <dbReference type="Rhea" id="RHEA:13509"/>
        <dbReference type="ChEBI" id="CHEBI:15378"/>
        <dbReference type="ChEBI" id="CHEBI:33019"/>
        <dbReference type="ChEBI" id="CHEBI:46398"/>
        <dbReference type="ChEBI" id="CHEBI:57705"/>
        <dbReference type="ChEBI" id="CHEBI:57776"/>
        <dbReference type="EC" id="2.7.7.23"/>
    </reaction>
</comment>
<reference evidence="7 8" key="1">
    <citation type="submission" date="2018-12" db="EMBL/GenBank/DDBJ databases">
        <authorList>
            <person name="Tiukova I."/>
            <person name="Dainat J."/>
        </authorList>
    </citation>
    <scope>NUCLEOTIDE SEQUENCE [LARGE SCALE GENOMIC DNA]</scope>
</reference>
<dbReference type="FunCoup" id="A0A448YT69">
    <property type="interactions" value="567"/>
</dbReference>
<keyword evidence="4" id="KW-0808">Transferase</keyword>
<dbReference type="Proteomes" id="UP000290900">
    <property type="component" value="Unassembled WGS sequence"/>
</dbReference>
<proteinExistence type="inferred from homology"/>
<evidence type="ECO:0000256" key="5">
    <source>
        <dbReference type="ARBA" id="ARBA00022695"/>
    </source>
</evidence>
<dbReference type="InterPro" id="IPR039741">
    <property type="entry name" value="UDP-sugar_pyrophosphorylase"/>
</dbReference>
<dbReference type="PANTHER" id="PTHR11952:SF2">
    <property type="entry name" value="LD24639P"/>
    <property type="match status" value="1"/>
</dbReference>
<dbReference type="Gene3D" id="3.90.550.10">
    <property type="entry name" value="Spore Coat Polysaccharide Biosynthesis Protein SpsA, Chain A"/>
    <property type="match status" value="1"/>
</dbReference>
<sequence length="486" mass="54550">MTMTQSIDVKQAYIDAGQQHLFKYWESLSKDEQDTFLKQLSTISNPSKFLADVQKAIQYSSSIAESKVFEPLPRSICYSSILEEPKDTLSEWSSKGLELIANNKVAIILMAGGQGSRLGSSTPKGIYDVGLPSHKSMFQLQCERILKLKRLTAKKFGKAESDVRLPMYIMTSLPTRAATEKFFTEHDNFGLGKDVIFFNQGILPAVTMDGKNLLLGSKSSLVESPDGNGGLYRGLYESRIIDDFRKRGIEHVHAYCVDNILVKVADPLFIGYSAINKYDIATKVVRKLVPSEKVGLIVLDQKARVPCVIEYSEISKELSEMKDPKDPKLLYFRAANIVNHYYNVEFLDRMIPEWIGSRRHLPYHIARKKVKCLDMVTGKLTSPTEPNGLKMEQFIFDIFPSVKLEKFGCLEVERDEEFSPLKNAPGTGSNCAETCREDCLKRSTKWVVDAGGEADGLVEVSPLTSYDGEGLEFVRGHKYEGDVSEI</sequence>
<dbReference type="SUPFAM" id="SSF53448">
    <property type="entry name" value="Nucleotide-diphospho-sugar transferases"/>
    <property type="match status" value="1"/>
</dbReference>
<comment type="similarity">
    <text evidence="2">Belongs to the UDPGP type 1 family.</text>
</comment>
<dbReference type="GO" id="GO:0006048">
    <property type="term" value="P:UDP-N-acetylglucosamine biosynthetic process"/>
    <property type="evidence" value="ECO:0007669"/>
    <property type="project" value="TreeGrafter"/>
</dbReference>
<dbReference type="EMBL" id="CAACVR010000075">
    <property type="protein sequence ID" value="VEU24112.1"/>
    <property type="molecule type" value="Genomic_DNA"/>
</dbReference>